<dbReference type="PANTHER" id="PTHR11937">
    <property type="entry name" value="ACTIN"/>
    <property type="match status" value="1"/>
</dbReference>
<evidence type="ECO:0000256" key="1">
    <source>
        <dbReference type="RuleBase" id="RU000487"/>
    </source>
</evidence>
<evidence type="ECO:0000313" key="3">
    <source>
        <dbReference type="Proteomes" id="UP001431209"/>
    </source>
</evidence>
<name>A0AAW2YGX8_9EUKA</name>
<proteinExistence type="inferred from homology"/>
<dbReference type="Pfam" id="PF00022">
    <property type="entry name" value="Actin"/>
    <property type="match status" value="2"/>
</dbReference>
<dbReference type="Gene3D" id="3.30.420.40">
    <property type="match status" value="2"/>
</dbReference>
<accession>A0AAW2YGX8</accession>
<keyword evidence="3" id="KW-1185">Reference proteome</keyword>
<sequence length="429" mass="48638">MGWDLLHAEGGVIVEIGSTYTKCGFTGEGVPRRILINQPYLHKLLIGEVELVQTELSAQIRSLITEVFKALYMNSDQLLVIYVLLNIYNIHEVTIKNTFNAEIRTFNTSLTEPPIYLQTQFCSLISTAQDSGLVIDIGFNETRVLPICHGKVISTALRIISIGSRNVLDKLKQMIVDENPHLTFSNALKNTSVLEDILVRICYCDPKTIYQQALLSKRVDNTPRPWPIIPSKTSSLRSPITPKHRVRSTSLKIVSSTNNPRFRSLTSPKIKQPEKIKNHLTYYCKDDERISIDVDVMRTKPLEELFKSNNEGESIMKAVYESIYSCEIDNRKLIVNNVVVCGGCSMYTGLFKRLCSELWQYAQHREGRDLFDKIRVHKTNVIQTNLMAWNGASVMVTKLSSTNTPLLGKVPQSPHSLSASPRFKKINFF</sequence>
<protein>
    <submittedName>
        <fullName evidence="2">Actin-related protein</fullName>
    </submittedName>
</protein>
<organism evidence="2 3">
    <name type="scientific">Acrasis kona</name>
    <dbReference type="NCBI Taxonomy" id="1008807"/>
    <lineage>
        <taxon>Eukaryota</taxon>
        <taxon>Discoba</taxon>
        <taxon>Heterolobosea</taxon>
        <taxon>Tetramitia</taxon>
        <taxon>Eutetramitia</taxon>
        <taxon>Acrasidae</taxon>
        <taxon>Acrasis</taxon>
    </lineage>
</organism>
<gene>
    <name evidence="2" type="ORF">AKO1_006107</name>
</gene>
<dbReference type="SMART" id="SM00268">
    <property type="entry name" value="ACTIN"/>
    <property type="match status" value="1"/>
</dbReference>
<dbReference type="Proteomes" id="UP001431209">
    <property type="component" value="Unassembled WGS sequence"/>
</dbReference>
<reference evidence="2 3" key="1">
    <citation type="submission" date="2024-03" db="EMBL/GenBank/DDBJ databases">
        <title>The Acrasis kona genome and developmental transcriptomes reveal deep origins of eukaryotic multicellular pathways.</title>
        <authorList>
            <person name="Sheikh S."/>
            <person name="Fu C.-J."/>
            <person name="Brown M.W."/>
            <person name="Baldauf S.L."/>
        </authorList>
    </citation>
    <scope>NUCLEOTIDE SEQUENCE [LARGE SCALE GENOMIC DNA]</scope>
    <source>
        <strain evidence="2 3">ATCC MYA-3509</strain>
    </source>
</reference>
<dbReference type="InterPro" id="IPR004000">
    <property type="entry name" value="Actin"/>
</dbReference>
<dbReference type="EMBL" id="JAOPGA020000047">
    <property type="protein sequence ID" value="KAL0476478.1"/>
    <property type="molecule type" value="Genomic_DNA"/>
</dbReference>
<comment type="caution">
    <text evidence="2">The sequence shown here is derived from an EMBL/GenBank/DDBJ whole genome shotgun (WGS) entry which is preliminary data.</text>
</comment>
<comment type="similarity">
    <text evidence="1">Belongs to the actin family.</text>
</comment>
<dbReference type="SUPFAM" id="SSF53067">
    <property type="entry name" value="Actin-like ATPase domain"/>
    <property type="match status" value="1"/>
</dbReference>
<dbReference type="AlphaFoldDB" id="A0AAW2YGX8"/>
<dbReference type="InterPro" id="IPR043129">
    <property type="entry name" value="ATPase_NBD"/>
</dbReference>
<evidence type="ECO:0000313" key="2">
    <source>
        <dbReference type="EMBL" id="KAL0476478.1"/>
    </source>
</evidence>